<feature type="transmembrane region" description="Helical" evidence="1">
    <location>
        <begin position="37"/>
        <end position="57"/>
    </location>
</feature>
<evidence type="ECO:0000313" key="2">
    <source>
        <dbReference type="EMBL" id="GAA0300141.1"/>
    </source>
</evidence>
<comment type="caution">
    <text evidence="2">The sequence shown here is derived from an EMBL/GenBank/DDBJ whole genome shotgun (WGS) entry which is preliminary data.</text>
</comment>
<keyword evidence="3" id="KW-1185">Reference proteome</keyword>
<dbReference type="EMBL" id="BAAABL010000042">
    <property type="protein sequence ID" value="GAA0300141.1"/>
    <property type="molecule type" value="Genomic_DNA"/>
</dbReference>
<protein>
    <recommendedName>
        <fullName evidence="4">Cox cluster protein</fullName>
    </recommendedName>
</protein>
<dbReference type="RefSeq" id="WP_211311281.1">
    <property type="nucleotide sequence ID" value="NZ_BAAABL010000042.1"/>
</dbReference>
<feature type="transmembrane region" description="Helical" evidence="1">
    <location>
        <begin position="94"/>
        <end position="114"/>
    </location>
</feature>
<feature type="transmembrane region" description="Helical" evidence="1">
    <location>
        <begin position="69"/>
        <end position="88"/>
    </location>
</feature>
<keyword evidence="1" id="KW-0812">Transmembrane</keyword>
<gene>
    <name evidence="2" type="ORF">GCM10009066_12890</name>
</gene>
<accession>A0AAV3S6H4</accession>
<organism evidence="2 3">
    <name type="scientific">Halarchaeum salinum</name>
    <dbReference type="NCBI Taxonomy" id="489912"/>
    <lineage>
        <taxon>Archaea</taxon>
        <taxon>Methanobacteriati</taxon>
        <taxon>Methanobacteriota</taxon>
        <taxon>Stenosarchaea group</taxon>
        <taxon>Halobacteria</taxon>
        <taxon>Halobacteriales</taxon>
        <taxon>Halobacteriaceae</taxon>
    </lineage>
</organism>
<reference evidence="2 3" key="1">
    <citation type="journal article" date="2019" name="Int. J. Syst. Evol. Microbiol.">
        <title>The Global Catalogue of Microorganisms (GCM) 10K type strain sequencing project: providing services to taxonomists for standard genome sequencing and annotation.</title>
        <authorList>
            <consortium name="The Broad Institute Genomics Platform"/>
            <consortium name="The Broad Institute Genome Sequencing Center for Infectious Disease"/>
            <person name="Wu L."/>
            <person name="Ma J."/>
        </authorList>
    </citation>
    <scope>NUCLEOTIDE SEQUENCE [LARGE SCALE GENOMIC DNA]</scope>
    <source>
        <strain evidence="2 3">JCM 16330</strain>
    </source>
</reference>
<dbReference type="Pfam" id="PF24396">
    <property type="entry name" value="DUF7541"/>
    <property type="match status" value="1"/>
</dbReference>
<evidence type="ECO:0000313" key="3">
    <source>
        <dbReference type="Proteomes" id="UP001500837"/>
    </source>
</evidence>
<evidence type="ECO:0008006" key="4">
    <source>
        <dbReference type="Google" id="ProtNLM"/>
    </source>
</evidence>
<keyword evidence="1" id="KW-1133">Transmembrane helix</keyword>
<dbReference type="AlphaFoldDB" id="A0AAV3S6H4"/>
<dbReference type="Proteomes" id="UP001500837">
    <property type="component" value="Unassembled WGS sequence"/>
</dbReference>
<name>A0AAV3S6H4_9EURY</name>
<dbReference type="InterPro" id="IPR055963">
    <property type="entry name" value="DUF7541"/>
</dbReference>
<keyword evidence="1" id="KW-0472">Membrane</keyword>
<proteinExistence type="predicted"/>
<sequence>MEEQSGLSEQYRRASPWPVFVALGLVLTEFGVFLGKYLLPVGIGGVLLLETSVVGILRESGYVDSLWPASLGMGALVSGVGVALLVFTTRLNRGIALAGAGGIAILAAIAFFCYERGYL</sequence>
<evidence type="ECO:0000256" key="1">
    <source>
        <dbReference type="SAM" id="Phobius"/>
    </source>
</evidence>